<evidence type="ECO:0000313" key="4">
    <source>
        <dbReference type="Proteomes" id="UP000663848"/>
    </source>
</evidence>
<accession>A0A821XWJ2</accession>
<reference evidence="3" key="1">
    <citation type="submission" date="2021-02" db="EMBL/GenBank/DDBJ databases">
        <authorList>
            <person name="Nowell W R."/>
        </authorList>
    </citation>
    <scope>NUCLEOTIDE SEQUENCE</scope>
</reference>
<evidence type="ECO:0000313" key="3">
    <source>
        <dbReference type="EMBL" id="CAF4944841.1"/>
    </source>
</evidence>
<dbReference type="InterPro" id="IPR021846">
    <property type="entry name" value="NFACT-C"/>
</dbReference>
<gene>
    <name evidence="3" type="ORF">QYT958_LOCUS33028</name>
</gene>
<evidence type="ECO:0000256" key="1">
    <source>
        <dbReference type="SAM" id="MobiDB-lite"/>
    </source>
</evidence>
<feature type="domain" description="NFACT protein C-terminal" evidence="2">
    <location>
        <begin position="75"/>
        <end position="167"/>
    </location>
</feature>
<dbReference type="AlphaFoldDB" id="A0A821XWJ2"/>
<feature type="compositionally biased region" description="Low complexity" evidence="1">
    <location>
        <begin position="18"/>
        <end position="29"/>
    </location>
</feature>
<comment type="caution">
    <text evidence="3">The sequence shown here is derived from an EMBL/GenBank/DDBJ whole genome shotgun (WGS) entry which is preliminary data.</text>
</comment>
<dbReference type="GO" id="GO:0000049">
    <property type="term" value="F:tRNA binding"/>
    <property type="evidence" value="ECO:0007669"/>
    <property type="project" value="TreeGrafter"/>
</dbReference>
<dbReference type="EMBL" id="CAJOBR010022161">
    <property type="protein sequence ID" value="CAF4944841.1"/>
    <property type="molecule type" value="Genomic_DNA"/>
</dbReference>
<dbReference type="GO" id="GO:1990116">
    <property type="term" value="P:ribosome-associated ubiquitin-dependent protein catabolic process"/>
    <property type="evidence" value="ECO:0007669"/>
    <property type="project" value="TreeGrafter"/>
</dbReference>
<proteinExistence type="predicted"/>
<dbReference type="InterPro" id="IPR051608">
    <property type="entry name" value="RQC_Subunit_NEMF"/>
</dbReference>
<organism evidence="3 4">
    <name type="scientific">Rotaria socialis</name>
    <dbReference type="NCBI Taxonomy" id="392032"/>
    <lineage>
        <taxon>Eukaryota</taxon>
        <taxon>Metazoa</taxon>
        <taxon>Spiralia</taxon>
        <taxon>Gnathifera</taxon>
        <taxon>Rotifera</taxon>
        <taxon>Eurotatoria</taxon>
        <taxon>Bdelloidea</taxon>
        <taxon>Philodinida</taxon>
        <taxon>Philodinidae</taxon>
        <taxon>Rotaria</taxon>
    </lineage>
</organism>
<feature type="compositionally biased region" description="Polar residues" evidence="1">
    <location>
        <begin position="42"/>
        <end position="52"/>
    </location>
</feature>
<dbReference type="GO" id="GO:0072344">
    <property type="term" value="P:rescue of stalled ribosome"/>
    <property type="evidence" value="ECO:0007669"/>
    <property type="project" value="TreeGrafter"/>
</dbReference>
<dbReference type="PANTHER" id="PTHR15239">
    <property type="entry name" value="NUCLEAR EXPORT MEDIATOR FACTOR NEMF"/>
    <property type="match status" value="1"/>
</dbReference>
<dbReference type="PANTHER" id="PTHR15239:SF6">
    <property type="entry name" value="RIBOSOME QUALITY CONTROL COMPLEX SUBUNIT NEMF"/>
    <property type="match status" value="1"/>
</dbReference>
<feature type="region of interest" description="Disordered" evidence="1">
    <location>
        <begin position="1"/>
        <end position="75"/>
    </location>
</feature>
<sequence length="176" mass="19738">VRMQLLGSAGNEAKKKQQQLLQQQQQQKLQNKENRKKKEPTQSRPQSSTTASAFIDDDEGEQQEDEEEKAKRLSEDARLLSTLTGQPVADDPLTNVIGVCAPWVTLNNYKYKVKVLPGGLGKKGKNVQAALKFFAMDRTATQLEKDLIKIVKDQEVSRNLPSGKVKFVLPSYVKLK</sequence>
<protein>
    <recommendedName>
        <fullName evidence="2">NFACT protein C-terminal domain-containing protein</fullName>
    </recommendedName>
</protein>
<feature type="compositionally biased region" description="Acidic residues" evidence="1">
    <location>
        <begin position="55"/>
        <end position="67"/>
    </location>
</feature>
<dbReference type="GO" id="GO:1990112">
    <property type="term" value="C:RQC complex"/>
    <property type="evidence" value="ECO:0007669"/>
    <property type="project" value="TreeGrafter"/>
</dbReference>
<feature type="non-terminal residue" evidence="3">
    <location>
        <position position="176"/>
    </location>
</feature>
<dbReference type="Proteomes" id="UP000663848">
    <property type="component" value="Unassembled WGS sequence"/>
</dbReference>
<evidence type="ECO:0000259" key="2">
    <source>
        <dbReference type="Pfam" id="PF11923"/>
    </source>
</evidence>
<dbReference type="Pfam" id="PF11923">
    <property type="entry name" value="NFACT-C"/>
    <property type="match status" value="1"/>
</dbReference>
<dbReference type="GO" id="GO:0043023">
    <property type="term" value="F:ribosomal large subunit binding"/>
    <property type="evidence" value="ECO:0007669"/>
    <property type="project" value="TreeGrafter"/>
</dbReference>
<name>A0A821XWJ2_9BILA</name>